<dbReference type="InterPro" id="IPR013815">
    <property type="entry name" value="ATP_grasp_subdomain_1"/>
</dbReference>
<dbReference type="Gene3D" id="3.30.1490.20">
    <property type="entry name" value="ATP-grasp fold, A domain"/>
    <property type="match status" value="1"/>
</dbReference>
<keyword evidence="5" id="KW-1185">Reference proteome</keyword>
<dbReference type="PANTHER" id="PTHR43585">
    <property type="entry name" value="FUMIPYRROLE BIOSYNTHESIS PROTEIN C"/>
    <property type="match status" value="1"/>
</dbReference>
<evidence type="ECO:0000313" key="5">
    <source>
        <dbReference type="Proteomes" id="UP000094329"/>
    </source>
</evidence>
<dbReference type="InterPro" id="IPR052032">
    <property type="entry name" value="ATP-dep_AA_Ligase"/>
</dbReference>
<evidence type="ECO:0000256" key="3">
    <source>
        <dbReference type="ARBA" id="ARBA00022840"/>
    </source>
</evidence>
<dbReference type="PANTHER" id="PTHR43585:SF2">
    <property type="entry name" value="ATP-GRASP ENZYME FSQD"/>
    <property type="match status" value="1"/>
</dbReference>
<proteinExistence type="predicted"/>
<reference evidence="4 5" key="1">
    <citation type="submission" date="2016-08" db="EMBL/GenBank/DDBJ databases">
        <title>Draft genome sequence of Candidatus Piscirickettsia litoralis, from seawater.</title>
        <authorList>
            <person name="Wan X."/>
            <person name="Lee A.J."/>
            <person name="Hou S."/>
            <person name="Donachie S.P."/>
        </authorList>
    </citation>
    <scope>NUCLEOTIDE SEQUENCE [LARGE SCALE GENOMIC DNA]</scope>
    <source>
        <strain evidence="4 5">Y2</strain>
    </source>
</reference>
<evidence type="ECO:0000313" key="4">
    <source>
        <dbReference type="EMBL" id="ODN43294.1"/>
    </source>
</evidence>
<dbReference type="Proteomes" id="UP000094329">
    <property type="component" value="Unassembled WGS sequence"/>
</dbReference>
<comment type="caution">
    <text evidence="4">The sequence shown here is derived from an EMBL/GenBank/DDBJ whole genome shotgun (WGS) entry which is preliminary data.</text>
</comment>
<name>A0ABX3A341_9GAMM</name>
<keyword evidence="1" id="KW-0436">Ligase</keyword>
<dbReference type="EMBL" id="MDTU01000001">
    <property type="protein sequence ID" value="ODN43294.1"/>
    <property type="molecule type" value="Genomic_DNA"/>
</dbReference>
<dbReference type="Gene3D" id="3.40.50.20">
    <property type="match status" value="1"/>
</dbReference>
<evidence type="ECO:0000256" key="2">
    <source>
        <dbReference type="ARBA" id="ARBA00022741"/>
    </source>
</evidence>
<gene>
    <name evidence="4" type="ORF">BGC07_10635</name>
</gene>
<evidence type="ECO:0000256" key="1">
    <source>
        <dbReference type="ARBA" id="ARBA00022598"/>
    </source>
</evidence>
<sequence length="201" mass="23146">MKLDQVFKVLEQEIELVGDSYNDKIHLVTADEINVELVGFLRDKYKINGASHSDLLKYRNKNIMKKALVESNIRVPLFLNFDYHKYKIQKEAYFNELISYCGLPFIIKPALGSASFDTYKIDSLESFKNISLADIFDIESYEYLVEEYIDGTIFCCDTISMNNKMIDAFVSEYSCPPLDIARKRSVGCAIPLDKQSKKSKK</sequence>
<organism evidence="4 5">
    <name type="scientific">Piscirickettsia litoralis</name>
    <dbReference type="NCBI Taxonomy" id="1891921"/>
    <lineage>
        <taxon>Bacteria</taxon>
        <taxon>Pseudomonadati</taxon>
        <taxon>Pseudomonadota</taxon>
        <taxon>Gammaproteobacteria</taxon>
        <taxon>Thiotrichales</taxon>
        <taxon>Piscirickettsiaceae</taxon>
        <taxon>Piscirickettsia</taxon>
    </lineage>
</organism>
<evidence type="ECO:0008006" key="6">
    <source>
        <dbReference type="Google" id="ProtNLM"/>
    </source>
</evidence>
<accession>A0ABX3A341</accession>
<protein>
    <recommendedName>
        <fullName evidence="6">ATP-grasp domain-containing protein</fullName>
    </recommendedName>
</protein>
<dbReference type="RefSeq" id="WP_069313092.1">
    <property type="nucleotide sequence ID" value="NZ_MDTU01000001.1"/>
</dbReference>
<keyword evidence="2" id="KW-0547">Nucleotide-binding</keyword>
<dbReference type="Gene3D" id="3.30.470.20">
    <property type="entry name" value="ATP-grasp fold, B domain"/>
    <property type="match status" value="1"/>
</dbReference>
<dbReference type="SUPFAM" id="SSF56059">
    <property type="entry name" value="Glutathione synthetase ATP-binding domain-like"/>
    <property type="match status" value="1"/>
</dbReference>
<keyword evidence="3" id="KW-0067">ATP-binding</keyword>